<protein>
    <recommendedName>
        <fullName evidence="4">Protein kinase domain-containing protein</fullName>
    </recommendedName>
</protein>
<sequence length="260" mass="29831">PFGLAKRILFHTLKGLVTTHKQGIVHTDLKHDNILFDRADTDLNVEPEKPLPVPSADKALDRTFVIGDFGNAQFIGNPIFDEISAEALRAPETVLRGPWDEKVDIWTFGCLAFEFLHGRPLFKKHSYSKHLTAEKHLWDMQCVTEESFQLEQLGNSRLGHTYFNDSCQLRFHPPLASNTIFEILSNSNILDTAQLQASASFIHRCLRLNPRDRASAEELLDDPFWEGIATVLLILYSYLPQFYLYHYLITHLSCPCTYWV</sequence>
<evidence type="ECO:0000313" key="6">
    <source>
        <dbReference type="Proteomes" id="UP000053593"/>
    </source>
</evidence>
<accession>A0A0D0CD34</accession>
<dbReference type="AlphaFoldDB" id="A0A0D0CD34"/>
<keyword evidence="1" id="KW-0808">Transferase</keyword>
<keyword evidence="6" id="KW-1185">Reference proteome</keyword>
<keyword evidence="2" id="KW-0547">Nucleotide-binding</keyword>
<dbReference type="InterPro" id="IPR000719">
    <property type="entry name" value="Prot_kinase_dom"/>
</dbReference>
<dbReference type="Gene3D" id="1.10.510.10">
    <property type="entry name" value="Transferase(Phosphotransferase) domain 1"/>
    <property type="match status" value="1"/>
</dbReference>
<gene>
    <name evidence="5" type="ORF">GYMLUDRAFT_167856</name>
</gene>
<keyword evidence="1" id="KW-0418">Kinase</keyword>
<name>A0A0D0CD34_9AGAR</name>
<keyword evidence="1" id="KW-0723">Serine/threonine-protein kinase</keyword>
<dbReference type="PROSITE" id="PS50011">
    <property type="entry name" value="PROTEIN_KINASE_DOM"/>
    <property type="match status" value="1"/>
</dbReference>
<evidence type="ECO:0000256" key="3">
    <source>
        <dbReference type="ARBA" id="ARBA00022840"/>
    </source>
</evidence>
<keyword evidence="3" id="KW-0067">ATP-binding</keyword>
<dbReference type="Proteomes" id="UP000053593">
    <property type="component" value="Unassembled WGS sequence"/>
</dbReference>
<feature type="domain" description="Protein kinase" evidence="4">
    <location>
        <begin position="1"/>
        <end position="225"/>
    </location>
</feature>
<dbReference type="SMART" id="SM00220">
    <property type="entry name" value="S_TKc"/>
    <property type="match status" value="1"/>
</dbReference>
<dbReference type="GO" id="GO:0004674">
    <property type="term" value="F:protein serine/threonine kinase activity"/>
    <property type="evidence" value="ECO:0007669"/>
    <property type="project" value="UniProtKB-KW"/>
</dbReference>
<organism evidence="5 6">
    <name type="scientific">Collybiopsis luxurians FD-317 M1</name>
    <dbReference type="NCBI Taxonomy" id="944289"/>
    <lineage>
        <taxon>Eukaryota</taxon>
        <taxon>Fungi</taxon>
        <taxon>Dikarya</taxon>
        <taxon>Basidiomycota</taxon>
        <taxon>Agaricomycotina</taxon>
        <taxon>Agaricomycetes</taxon>
        <taxon>Agaricomycetidae</taxon>
        <taxon>Agaricales</taxon>
        <taxon>Marasmiineae</taxon>
        <taxon>Omphalotaceae</taxon>
        <taxon>Collybiopsis</taxon>
        <taxon>Collybiopsis luxurians</taxon>
    </lineage>
</organism>
<evidence type="ECO:0000259" key="4">
    <source>
        <dbReference type="PROSITE" id="PS50011"/>
    </source>
</evidence>
<dbReference type="GO" id="GO:0005524">
    <property type="term" value="F:ATP binding"/>
    <property type="evidence" value="ECO:0007669"/>
    <property type="project" value="UniProtKB-KW"/>
</dbReference>
<dbReference type="Pfam" id="PF00069">
    <property type="entry name" value="Pkinase"/>
    <property type="match status" value="1"/>
</dbReference>
<evidence type="ECO:0000256" key="2">
    <source>
        <dbReference type="ARBA" id="ARBA00022741"/>
    </source>
</evidence>
<dbReference type="OrthoDB" id="5979581at2759"/>
<dbReference type="HOGENOM" id="CLU_000288_81_13_1"/>
<evidence type="ECO:0000256" key="1">
    <source>
        <dbReference type="ARBA" id="ARBA00022527"/>
    </source>
</evidence>
<dbReference type="PANTHER" id="PTHR24055">
    <property type="entry name" value="MITOGEN-ACTIVATED PROTEIN KINASE"/>
    <property type="match status" value="1"/>
</dbReference>
<dbReference type="EMBL" id="KN834775">
    <property type="protein sequence ID" value="KIK60414.1"/>
    <property type="molecule type" value="Genomic_DNA"/>
</dbReference>
<reference evidence="5 6" key="1">
    <citation type="submission" date="2014-04" db="EMBL/GenBank/DDBJ databases">
        <title>Evolutionary Origins and Diversification of the Mycorrhizal Mutualists.</title>
        <authorList>
            <consortium name="DOE Joint Genome Institute"/>
            <consortium name="Mycorrhizal Genomics Consortium"/>
            <person name="Kohler A."/>
            <person name="Kuo A."/>
            <person name="Nagy L.G."/>
            <person name="Floudas D."/>
            <person name="Copeland A."/>
            <person name="Barry K.W."/>
            <person name="Cichocki N."/>
            <person name="Veneault-Fourrey C."/>
            <person name="LaButti K."/>
            <person name="Lindquist E.A."/>
            <person name="Lipzen A."/>
            <person name="Lundell T."/>
            <person name="Morin E."/>
            <person name="Murat C."/>
            <person name="Riley R."/>
            <person name="Ohm R."/>
            <person name="Sun H."/>
            <person name="Tunlid A."/>
            <person name="Henrissat B."/>
            <person name="Grigoriev I.V."/>
            <person name="Hibbett D.S."/>
            <person name="Martin F."/>
        </authorList>
    </citation>
    <scope>NUCLEOTIDE SEQUENCE [LARGE SCALE GENOMIC DNA]</scope>
    <source>
        <strain evidence="5 6">FD-317 M1</strain>
    </source>
</reference>
<dbReference type="PROSITE" id="PS00108">
    <property type="entry name" value="PROTEIN_KINASE_ST"/>
    <property type="match status" value="1"/>
</dbReference>
<feature type="non-terminal residue" evidence="5">
    <location>
        <position position="1"/>
    </location>
</feature>
<dbReference type="InterPro" id="IPR050117">
    <property type="entry name" value="MAPK"/>
</dbReference>
<dbReference type="SUPFAM" id="SSF56112">
    <property type="entry name" value="Protein kinase-like (PK-like)"/>
    <property type="match status" value="1"/>
</dbReference>
<proteinExistence type="predicted"/>
<evidence type="ECO:0000313" key="5">
    <source>
        <dbReference type="EMBL" id="KIK60414.1"/>
    </source>
</evidence>
<dbReference type="InterPro" id="IPR008271">
    <property type="entry name" value="Ser/Thr_kinase_AS"/>
</dbReference>
<dbReference type="InterPro" id="IPR011009">
    <property type="entry name" value="Kinase-like_dom_sf"/>
</dbReference>